<feature type="compositionally biased region" description="Low complexity" evidence="1">
    <location>
        <begin position="29"/>
        <end position="56"/>
    </location>
</feature>
<evidence type="ECO:0008006" key="5">
    <source>
        <dbReference type="Google" id="ProtNLM"/>
    </source>
</evidence>
<feature type="signal peptide" evidence="2">
    <location>
        <begin position="1"/>
        <end position="27"/>
    </location>
</feature>
<accession>A0A0F0LXY6</accession>
<keyword evidence="2" id="KW-0732">Signal</keyword>
<evidence type="ECO:0000313" key="3">
    <source>
        <dbReference type="EMBL" id="KJL38257.1"/>
    </source>
</evidence>
<dbReference type="PROSITE" id="PS51257">
    <property type="entry name" value="PROKAR_LIPOPROTEIN"/>
    <property type="match status" value="1"/>
</dbReference>
<dbReference type="STRING" id="400772.RR49_00767"/>
<evidence type="ECO:0000313" key="4">
    <source>
        <dbReference type="Proteomes" id="UP000033451"/>
    </source>
</evidence>
<feature type="region of interest" description="Disordered" evidence="1">
    <location>
        <begin position="29"/>
        <end position="62"/>
    </location>
</feature>
<comment type="caution">
    <text evidence="3">The sequence shown here is derived from an EMBL/GenBank/DDBJ whole genome shotgun (WGS) entry which is preliminary data.</text>
</comment>
<reference evidence="3 4" key="1">
    <citation type="submission" date="2015-02" db="EMBL/GenBank/DDBJ databases">
        <title>Draft genome sequences of ten Microbacterium spp. with emphasis on heavy metal contaminated environments.</title>
        <authorList>
            <person name="Corretto E."/>
        </authorList>
    </citation>
    <scope>NUCLEOTIDE SEQUENCE [LARGE SCALE GENOMIC DNA]</scope>
    <source>
        <strain evidence="3 4">DSM 18659</strain>
    </source>
</reference>
<dbReference type="OrthoDB" id="5067338at2"/>
<dbReference type="RefSeq" id="WP_045246744.1">
    <property type="nucleotide sequence ID" value="NZ_JYIY01000063.1"/>
</dbReference>
<dbReference type="EMBL" id="JYIY01000063">
    <property type="protein sequence ID" value="KJL38257.1"/>
    <property type="molecule type" value="Genomic_DNA"/>
</dbReference>
<keyword evidence="4" id="KW-1185">Reference proteome</keyword>
<dbReference type="AlphaFoldDB" id="A0A0F0LXY6"/>
<sequence length="195" mass="19557">MRARNAAASAALVLILGLAGCGGPSGGAVTPTPTTTASAGTSASATPSASPTATASLPTDCAKVGSDATRSSTLDQMSLQGDGKGFVRPAPTGATLALGCNWIEGDATGVLLLISTVDPDAAVSYAQSTLPGQGYTCTVGDVGEEVCQLSKESTQFPVTVTQTAYARGDVWIYLETSNVVPEQLLDDLVAEIWGS</sequence>
<dbReference type="PATRIC" id="fig|400772.4.peg.798"/>
<name>A0A0F0LXY6_9MICO</name>
<evidence type="ECO:0000256" key="1">
    <source>
        <dbReference type="SAM" id="MobiDB-lite"/>
    </source>
</evidence>
<evidence type="ECO:0000256" key="2">
    <source>
        <dbReference type="SAM" id="SignalP"/>
    </source>
</evidence>
<gene>
    <name evidence="3" type="ORF">RR49_00767</name>
</gene>
<protein>
    <recommendedName>
        <fullName evidence="5">DUF3558 domain-containing protein</fullName>
    </recommendedName>
</protein>
<feature type="chain" id="PRO_5002445644" description="DUF3558 domain-containing protein" evidence="2">
    <location>
        <begin position="28"/>
        <end position="195"/>
    </location>
</feature>
<proteinExistence type="predicted"/>
<dbReference type="Proteomes" id="UP000033451">
    <property type="component" value="Unassembled WGS sequence"/>
</dbReference>
<organism evidence="3 4">
    <name type="scientific">Microbacterium ginsengisoli</name>
    <dbReference type="NCBI Taxonomy" id="400772"/>
    <lineage>
        <taxon>Bacteria</taxon>
        <taxon>Bacillati</taxon>
        <taxon>Actinomycetota</taxon>
        <taxon>Actinomycetes</taxon>
        <taxon>Micrococcales</taxon>
        <taxon>Microbacteriaceae</taxon>
        <taxon>Microbacterium</taxon>
    </lineage>
</organism>